<proteinExistence type="predicted"/>
<name>A0A2P8Q5C3_9ACTN</name>
<dbReference type="Proteomes" id="UP000240429">
    <property type="component" value="Unassembled WGS sequence"/>
</dbReference>
<comment type="caution">
    <text evidence="1">The sequence shown here is derived from an EMBL/GenBank/DDBJ whole genome shotgun (WGS) entry which is preliminary data.</text>
</comment>
<evidence type="ECO:0000313" key="1">
    <source>
        <dbReference type="EMBL" id="PSM41439.1"/>
    </source>
</evidence>
<evidence type="ECO:0000313" key="2">
    <source>
        <dbReference type="Proteomes" id="UP000240429"/>
    </source>
</evidence>
<protein>
    <submittedName>
        <fullName evidence="1">Uncharacterized protein</fullName>
    </submittedName>
</protein>
<keyword evidence="2" id="KW-1185">Reference proteome</keyword>
<sequence>MSRLEMKTERLIVPLMQGKRVLLDEEKGTTLATWATKTAWVNEFIGRPGPDPTPQPLATPAMRRHLMDHSTPPQHTRVWIAYHQGLYHLDIRAAELRISPSPDPDDPEVYTALFTALTVDKLTILVWTAETDRVIVPQLPASYWHPVWPFEAAFIWPLQRTVNDLAIDTTLTRHSQRHPLPPHDRVVQGDLGSGIRRLNELRDRPLHD</sequence>
<dbReference type="AlphaFoldDB" id="A0A2P8Q5C3"/>
<dbReference type="EMBL" id="PYBJ01000014">
    <property type="protein sequence ID" value="PSM41439.1"/>
    <property type="molecule type" value="Genomic_DNA"/>
</dbReference>
<accession>A0A2P8Q5C3</accession>
<gene>
    <name evidence="1" type="ORF">C6Y14_22010</name>
</gene>
<reference evidence="1 2" key="1">
    <citation type="submission" date="2018-03" db="EMBL/GenBank/DDBJ databases">
        <title>Streptomyces dioscori sp. nov., a novel endophytic actinobacterium isolated from bulbil of Dioscorea bulbifera L.</title>
        <authorList>
            <person name="Zhikuan W."/>
        </authorList>
    </citation>
    <scope>NUCLEOTIDE SEQUENCE [LARGE SCALE GENOMIC DNA]</scope>
    <source>
        <strain evidence="1 2">A217</strain>
    </source>
</reference>
<organism evidence="1 2">
    <name type="scientific">Streptomyces dioscori</name>
    <dbReference type="NCBI Taxonomy" id="2109333"/>
    <lineage>
        <taxon>Bacteria</taxon>
        <taxon>Bacillati</taxon>
        <taxon>Actinomycetota</taxon>
        <taxon>Actinomycetes</taxon>
        <taxon>Kitasatosporales</taxon>
        <taxon>Streptomycetaceae</taxon>
        <taxon>Streptomyces</taxon>
        <taxon>Streptomyces aurantiacus group</taxon>
    </lineage>
</organism>